<dbReference type="OrthoDB" id="428577at2759"/>
<proteinExistence type="predicted"/>
<dbReference type="GO" id="GO:0008270">
    <property type="term" value="F:zinc ion binding"/>
    <property type="evidence" value="ECO:0007669"/>
    <property type="project" value="UniProtKB-KW"/>
</dbReference>
<dbReference type="Gene3D" id="3.30.40.10">
    <property type="entry name" value="Zinc/RING finger domain, C3HC4 (zinc finger)"/>
    <property type="match status" value="1"/>
</dbReference>
<reference evidence="8 9" key="1">
    <citation type="submission" date="2019-03" db="EMBL/GenBank/DDBJ databases">
        <title>Single cell metagenomics reveals metabolic interactions within the superorganism composed of flagellate Streblomastix strix and complex community of Bacteroidetes bacteria on its surface.</title>
        <authorList>
            <person name="Treitli S.C."/>
            <person name="Kolisko M."/>
            <person name="Husnik F."/>
            <person name="Keeling P."/>
            <person name="Hampl V."/>
        </authorList>
    </citation>
    <scope>NUCLEOTIDE SEQUENCE [LARGE SCALE GENOMIC DNA]</scope>
    <source>
        <strain evidence="8">ST1C</strain>
    </source>
</reference>
<evidence type="ECO:0000259" key="7">
    <source>
        <dbReference type="PROSITE" id="PS50089"/>
    </source>
</evidence>
<dbReference type="EMBL" id="SNRW01018044">
    <property type="protein sequence ID" value="KAA6367718.1"/>
    <property type="molecule type" value="Genomic_DNA"/>
</dbReference>
<evidence type="ECO:0000313" key="9">
    <source>
        <dbReference type="Proteomes" id="UP000324800"/>
    </source>
</evidence>
<dbReference type="InterPro" id="IPR018957">
    <property type="entry name" value="Znf_C3HC4_RING-type"/>
</dbReference>
<dbReference type="PROSITE" id="PS50089">
    <property type="entry name" value="ZF_RING_2"/>
    <property type="match status" value="1"/>
</dbReference>
<keyword evidence="1" id="KW-0479">Metal-binding</keyword>
<dbReference type="PROSITE" id="PS50053">
    <property type="entry name" value="UBIQUITIN_2"/>
    <property type="match status" value="1"/>
</dbReference>
<comment type="caution">
    <text evidence="8">The sequence shown here is derived from an EMBL/GenBank/DDBJ whole genome shotgun (WGS) entry which is preliminary data.</text>
</comment>
<feature type="domain" description="RING-type" evidence="7">
    <location>
        <begin position="393"/>
        <end position="432"/>
    </location>
</feature>
<sequence>MSFLNIVFVGGYAGQEMQVEDVDEKTTMEYVGQQAMKFLGAQSGKLSFVTDFGDDIRLEVDKNQITGEGKEFLAERITGFFSTGLSCYIKKKVCEILSIPVNDFCLKQDGDKLDEDHSINYYGIDDGDLLEVKSRLCIYCKCEDMGEIIEIPLKFDDTIMKLKTQACKMLSVKNADYQVFFHEVQLDEKKTIKLCNINYEDEIELRVISESQMVPKRQNHGQSTVQKMKSVSRGARMQFVDVEKTDAMISRDFSSSAPDWRVACNGLSIEGKCENSKCPANRRMVIHQSNYGSFNLEESDAKCPLCKTSIQAVKPGFCNCMWRMDYQKVNKSVMKMPWRKSGNKYTTYDETEAGTAEFVRLIIHTKKANTGQEKTIKEGKEEKKVLISFGGICALCHEEKKSVIVTMKCLHSFHKVCSDIWKSRGLNCPICEEEIEYLDDSVKFEDKSQEKEDTEQEEKKDKQQDQGKKKKCSIQ</sequence>
<dbReference type="SMART" id="SM00184">
    <property type="entry name" value="RING"/>
    <property type="match status" value="1"/>
</dbReference>
<dbReference type="SUPFAM" id="SSF57850">
    <property type="entry name" value="RING/U-box"/>
    <property type="match status" value="1"/>
</dbReference>
<gene>
    <name evidence="8" type="ORF">EZS28_036754</name>
</gene>
<dbReference type="InterPro" id="IPR013083">
    <property type="entry name" value="Znf_RING/FYVE/PHD"/>
</dbReference>
<dbReference type="Gene3D" id="3.10.20.90">
    <property type="entry name" value="Phosphatidylinositol 3-kinase Catalytic Subunit, Chain A, domain 1"/>
    <property type="match status" value="1"/>
</dbReference>
<dbReference type="SUPFAM" id="SSF54236">
    <property type="entry name" value="Ubiquitin-like"/>
    <property type="match status" value="2"/>
</dbReference>
<feature type="compositionally biased region" description="Basic and acidic residues" evidence="5">
    <location>
        <begin position="444"/>
        <end position="467"/>
    </location>
</feature>
<name>A0A5J4UB81_9EUKA</name>
<feature type="region of interest" description="Disordered" evidence="5">
    <location>
        <begin position="444"/>
        <end position="475"/>
    </location>
</feature>
<dbReference type="CDD" id="cd16448">
    <property type="entry name" value="RING-H2"/>
    <property type="match status" value="1"/>
</dbReference>
<dbReference type="CDD" id="cd17039">
    <property type="entry name" value="Ubl_ubiquitin_like"/>
    <property type="match status" value="2"/>
</dbReference>
<evidence type="ECO:0000313" key="8">
    <source>
        <dbReference type="EMBL" id="KAA6367718.1"/>
    </source>
</evidence>
<evidence type="ECO:0000256" key="2">
    <source>
        <dbReference type="ARBA" id="ARBA00022771"/>
    </source>
</evidence>
<feature type="domain" description="Ubiquitin-like" evidence="6">
    <location>
        <begin position="89"/>
        <end position="132"/>
    </location>
</feature>
<evidence type="ECO:0000256" key="5">
    <source>
        <dbReference type="SAM" id="MobiDB-lite"/>
    </source>
</evidence>
<evidence type="ECO:0000256" key="1">
    <source>
        <dbReference type="ARBA" id="ARBA00022723"/>
    </source>
</evidence>
<dbReference type="Proteomes" id="UP000324800">
    <property type="component" value="Unassembled WGS sequence"/>
</dbReference>
<dbReference type="InterPro" id="IPR029071">
    <property type="entry name" value="Ubiquitin-like_domsf"/>
</dbReference>
<evidence type="ECO:0000256" key="4">
    <source>
        <dbReference type="PROSITE-ProRule" id="PRU00175"/>
    </source>
</evidence>
<dbReference type="AlphaFoldDB" id="A0A5J4UB81"/>
<dbReference type="Pfam" id="PF00097">
    <property type="entry name" value="zf-C3HC4"/>
    <property type="match status" value="1"/>
</dbReference>
<organism evidence="8 9">
    <name type="scientific">Streblomastix strix</name>
    <dbReference type="NCBI Taxonomy" id="222440"/>
    <lineage>
        <taxon>Eukaryota</taxon>
        <taxon>Metamonada</taxon>
        <taxon>Preaxostyla</taxon>
        <taxon>Oxymonadida</taxon>
        <taxon>Streblomastigidae</taxon>
        <taxon>Streblomastix</taxon>
    </lineage>
</organism>
<protein>
    <submittedName>
        <fullName evidence="8">Putative ring and ubiquitin domain containing protein</fullName>
    </submittedName>
</protein>
<accession>A0A5J4UB81</accession>
<keyword evidence="3" id="KW-0862">Zinc</keyword>
<keyword evidence="2 4" id="KW-0863">Zinc-finger</keyword>
<dbReference type="InterPro" id="IPR001841">
    <property type="entry name" value="Znf_RING"/>
</dbReference>
<evidence type="ECO:0000259" key="6">
    <source>
        <dbReference type="PROSITE" id="PS50053"/>
    </source>
</evidence>
<evidence type="ECO:0000256" key="3">
    <source>
        <dbReference type="ARBA" id="ARBA00022833"/>
    </source>
</evidence>
<dbReference type="InterPro" id="IPR000626">
    <property type="entry name" value="Ubiquitin-like_dom"/>
</dbReference>